<dbReference type="OrthoDB" id="1470350at2759"/>
<keyword evidence="3 4" id="KW-0408">Iron</keyword>
<keyword evidence="5" id="KW-0812">Transmembrane</keyword>
<dbReference type="InterPro" id="IPR002401">
    <property type="entry name" value="Cyt_P450_E_grp-I"/>
</dbReference>
<dbReference type="PROSITE" id="PS00086">
    <property type="entry name" value="CYTOCHROME_P450"/>
    <property type="match status" value="1"/>
</dbReference>
<accession>A0A835Z6K7</accession>
<dbReference type="EMBL" id="JAFCMP010000223">
    <property type="protein sequence ID" value="KAG5183183.1"/>
    <property type="molecule type" value="Genomic_DNA"/>
</dbReference>
<dbReference type="GO" id="GO:0005506">
    <property type="term" value="F:iron ion binding"/>
    <property type="evidence" value="ECO:0007669"/>
    <property type="project" value="InterPro"/>
</dbReference>
<name>A0A835Z6K7_9STRA</name>
<protein>
    <submittedName>
        <fullName evidence="6">Cytochrome P450</fullName>
    </submittedName>
</protein>
<keyword evidence="5" id="KW-1133">Transmembrane helix</keyword>
<dbReference type="GO" id="GO:0004497">
    <property type="term" value="F:monooxygenase activity"/>
    <property type="evidence" value="ECO:0007669"/>
    <property type="project" value="UniProtKB-KW"/>
</dbReference>
<evidence type="ECO:0000313" key="7">
    <source>
        <dbReference type="Proteomes" id="UP000664859"/>
    </source>
</evidence>
<dbReference type="InterPro" id="IPR050121">
    <property type="entry name" value="Cytochrome_P450_monoxygenase"/>
</dbReference>
<evidence type="ECO:0000256" key="1">
    <source>
        <dbReference type="ARBA" id="ARBA00001971"/>
    </source>
</evidence>
<feature type="transmembrane region" description="Helical" evidence="5">
    <location>
        <begin position="12"/>
        <end position="33"/>
    </location>
</feature>
<evidence type="ECO:0000256" key="3">
    <source>
        <dbReference type="PIRSR" id="PIRSR602401-1"/>
    </source>
</evidence>
<evidence type="ECO:0000313" key="6">
    <source>
        <dbReference type="EMBL" id="KAG5183183.1"/>
    </source>
</evidence>
<keyword evidence="7" id="KW-1185">Reference proteome</keyword>
<dbReference type="InterPro" id="IPR017972">
    <property type="entry name" value="Cyt_P450_CS"/>
</dbReference>
<dbReference type="InterPro" id="IPR001128">
    <property type="entry name" value="Cyt_P450"/>
</dbReference>
<organism evidence="6 7">
    <name type="scientific">Tribonema minus</name>
    <dbReference type="NCBI Taxonomy" id="303371"/>
    <lineage>
        <taxon>Eukaryota</taxon>
        <taxon>Sar</taxon>
        <taxon>Stramenopiles</taxon>
        <taxon>Ochrophyta</taxon>
        <taxon>PX clade</taxon>
        <taxon>Xanthophyceae</taxon>
        <taxon>Tribonematales</taxon>
        <taxon>Tribonemataceae</taxon>
        <taxon>Tribonema</taxon>
    </lineage>
</organism>
<keyword evidence="3 4" id="KW-0349">Heme</keyword>
<dbReference type="GO" id="GO:0016705">
    <property type="term" value="F:oxidoreductase activity, acting on paired donors, with incorporation or reduction of molecular oxygen"/>
    <property type="evidence" value="ECO:0007669"/>
    <property type="project" value="InterPro"/>
</dbReference>
<dbReference type="Gene3D" id="1.10.630.10">
    <property type="entry name" value="Cytochrome P450"/>
    <property type="match status" value="1"/>
</dbReference>
<evidence type="ECO:0000256" key="2">
    <source>
        <dbReference type="ARBA" id="ARBA00010617"/>
    </source>
</evidence>
<dbReference type="AlphaFoldDB" id="A0A835Z6K7"/>
<dbReference type="InterPro" id="IPR036396">
    <property type="entry name" value="Cyt_P450_sf"/>
</dbReference>
<proteinExistence type="inferred from homology"/>
<evidence type="ECO:0000256" key="4">
    <source>
        <dbReference type="RuleBase" id="RU000461"/>
    </source>
</evidence>
<sequence>MTAGVLELVKVNATPAAAVAILVACACLGLAVFQRLAPKIDKIVNDWATEYGDCYRLWLTGPGICVSDTPTMMHRPGTFSRERIAAEMVAQAGFRGLFPANCDVWKRYHRVMVPHFKRSNVKHMVAQVCKFATRLCRKWDAHAESRTAFNCMADLPLYALDNGFYFVLGRDVGALAEKPTGAARDAWIMMEALRKRLMTLVPPMRRDPAGKAAEARIDAFIKGLMDEHRSSSSSAGATSTITAKDGAEVADGETEQQCLLQYVLRVADPAAGDTGRNALSEAEVLGNMKMFFFAGKEGAGTHPVAAAAGWMLYYMALLPEVQARVRTEVEGVLAAGTGAGVSPHVDGGDVFTWEQVEKLEYLDAVMQEALRLHHAAPVMLLEAERDVQVRDVLLRRGECVTLNLQRPGLLEENFTRANEFWPDRWLIAAGRQAAPADIGDLRHAKVVGSFGLGARACPGQMMAKVLVKVAVSLIVRDFNMELAPGQGLPETTLSLANTPAALNILLSKRPGPAAPRA</sequence>
<gene>
    <name evidence="6" type="ORF">JKP88DRAFT_273165</name>
</gene>
<dbReference type="PANTHER" id="PTHR24305:SF166">
    <property type="entry name" value="CYTOCHROME P450 12A4, MITOCHONDRIAL-RELATED"/>
    <property type="match status" value="1"/>
</dbReference>
<keyword evidence="3 4" id="KW-0479">Metal-binding</keyword>
<keyword evidence="4" id="KW-0503">Monooxygenase</keyword>
<comment type="cofactor">
    <cofactor evidence="1 3">
        <name>heme</name>
        <dbReference type="ChEBI" id="CHEBI:30413"/>
    </cofactor>
</comment>
<comment type="similarity">
    <text evidence="2 4">Belongs to the cytochrome P450 family.</text>
</comment>
<dbReference type="SUPFAM" id="SSF48264">
    <property type="entry name" value="Cytochrome P450"/>
    <property type="match status" value="1"/>
</dbReference>
<dbReference type="Pfam" id="PF00067">
    <property type="entry name" value="p450"/>
    <property type="match status" value="1"/>
</dbReference>
<comment type="caution">
    <text evidence="6">The sequence shown here is derived from an EMBL/GenBank/DDBJ whole genome shotgun (WGS) entry which is preliminary data.</text>
</comment>
<keyword evidence="4" id="KW-0560">Oxidoreductase</keyword>
<feature type="binding site" description="axial binding residue" evidence="3">
    <location>
        <position position="457"/>
    </location>
    <ligand>
        <name>heme</name>
        <dbReference type="ChEBI" id="CHEBI:30413"/>
    </ligand>
    <ligandPart>
        <name>Fe</name>
        <dbReference type="ChEBI" id="CHEBI:18248"/>
    </ligandPart>
</feature>
<reference evidence="6" key="1">
    <citation type="submission" date="2021-02" db="EMBL/GenBank/DDBJ databases">
        <title>First Annotated Genome of the Yellow-green Alga Tribonema minus.</title>
        <authorList>
            <person name="Mahan K.M."/>
        </authorList>
    </citation>
    <scope>NUCLEOTIDE SEQUENCE</scope>
    <source>
        <strain evidence="6">UTEX B ZZ1240</strain>
    </source>
</reference>
<keyword evidence="5" id="KW-0472">Membrane</keyword>
<dbReference type="PRINTS" id="PR00463">
    <property type="entry name" value="EP450I"/>
</dbReference>
<dbReference type="Proteomes" id="UP000664859">
    <property type="component" value="Unassembled WGS sequence"/>
</dbReference>
<evidence type="ECO:0000256" key="5">
    <source>
        <dbReference type="SAM" id="Phobius"/>
    </source>
</evidence>
<dbReference type="PRINTS" id="PR00385">
    <property type="entry name" value="P450"/>
</dbReference>
<dbReference type="PANTHER" id="PTHR24305">
    <property type="entry name" value="CYTOCHROME P450"/>
    <property type="match status" value="1"/>
</dbReference>
<dbReference type="GO" id="GO:0020037">
    <property type="term" value="F:heme binding"/>
    <property type="evidence" value="ECO:0007669"/>
    <property type="project" value="InterPro"/>
</dbReference>